<evidence type="ECO:0008006" key="2">
    <source>
        <dbReference type="Google" id="ProtNLM"/>
    </source>
</evidence>
<dbReference type="Pfam" id="PF01041">
    <property type="entry name" value="DegT_DnrJ_EryC1"/>
    <property type="match status" value="1"/>
</dbReference>
<dbReference type="PANTHER" id="PTHR30244:SF34">
    <property type="entry name" value="DTDP-4-AMINO-4,6-DIDEOXYGALACTOSE TRANSAMINASE"/>
    <property type="match status" value="1"/>
</dbReference>
<dbReference type="AlphaFoldDB" id="A0A381WLH5"/>
<dbReference type="CDD" id="cd00616">
    <property type="entry name" value="AHBA_syn"/>
    <property type="match status" value="1"/>
</dbReference>
<dbReference type="GO" id="GO:0008483">
    <property type="term" value="F:transaminase activity"/>
    <property type="evidence" value="ECO:0007669"/>
    <property type="project" value="TreeGrafter"/>
</dbReference>
<organism evidence="1">
    <name type="scientific">marine metagenome</name>
    <dbReference type="NCBI Taxonomy" id="408172"/>
    <lineage>
        <taxon>unclassified sequences</taxon>
        <taxon>metagenomes</taxon>
        <taxon>ecological metagenomes</taxon>
    </lineage>
</organism>
<proteinExistence type="predicted"/>
<accession>A0A381WLH5</accession>
<sequence>MKDQPAVSGGIPVRQNKSWPSWPIVTEKEWEADIEPKMREVYLSRNEGISGSKATEFSQLYARYTGTAYATFMPHGTDSISAALAGTLDLDGLGEGGEVIVPNYTFVATASAVLDQRCTVAFVDVDADNFTINPADIEEAITDRTRAIVVVHLGGHPANMEAIKQIAQRHNLKIIEDCAQAHGAESHGQKVGSLGDIGAFSFQSSKNLTSGEGGMVTTNDKESHNLVHAFMNVGRAPDGARWEYPRLGWNYRPSEYLAALLLVRLEKLEEQTDIRNQNAAYLFNELKQIEGITPPKLESWVTKHGYHLYMMKYNAGGFGEKPRSEFLSALNAEGIPCSSGYGSPLSKEGGIKRVAELYPEIIKEFPCPNTERVCAESVWLFQNILLGSRSDMDDIVEAIAKIQKAWN</sequence>
<dbReference type="InterPro" id="IPR015424">
    <property type="entry name" value="PyrdxlP-dep_Trfase"/>
</dbReference>
<dbReference type="InterPro" id="IPR015422">
    <property type="entry name" value="PyrdxlP-dep_Trfase_small"/>
</dbReference>
<dbReference type="Gene3D" id="3.40.640.10">
    <property type="entry name" value="Type I PLP-dependent aspartate aminotransferase-like (Major domain)"/>
    <property type="match status" value="1"/>
</dbReference>
<name>A0A381WLH5_9ZZZZ</name>
<dbReference type="InterPro" id="IPR015421">
    <property type="entry name" value="PyrdxlP-dep_Trfase_major"/>
</dbReference>
<protein>
    <recommendedName>
        <fullName evidence="2">Aminotransferase class V domain-containing protein</fullName>
    </recommendedName>
</protein>
<dbReference type="PANTHER" id="PTHR30244">
    <property type="entry name" value="TRANSAMINASE"/>
    <property type="match status" value="1"/>
</dbReference>
<dbReference type="GO" id="GO:0000271">
    <property type="term" value="P:polysaccharide biosynthetic process"/>
    <property type="evidence" value="ECO:0007669"/>
    <property type="project" value="TreeGrafter"/>
</dbReference>
<dbReference type="InterPro" id="IPR000653">
    <property type="entry name" value="DegT/StrS_aminotransferase"/>
</dbReference>
<evidence type="ECO:0000313" key="1">
    <source>
        <dbReference type="EMBL" id="SVA53350.1"/>
    </source>
</evidence>
<dbReference type="EMBL" id="UINC01012185">
    <property type="protein sequence ID" value="SVA53350.1"/>
    <property type="molecule type" value="Genomic_DNA"/>
</dbReference>
<dbReference type="PIRSF" id="PIRSF000390">
    <property type="entry name" value="PLP_StrS"/>
    <property type="match status" value="1"/>
</dbReference>
<dbReference type="Gene3D" id="3.90.1150.10">
    <property type="entry name" value="Aspartate Aminotransferase, domain 1"/>
    <property type="match status" value="1"/>
</dbReference>
<gene>
    <name evidence="1" type="ORF">METZ01_LOCUS106204</name>
</gene>
<reference evidence="1" key="1">
    <citation type="submission" date="2018-05" db="EMBL/GenBank/DDBJ databases">
        <authorList>
            <person name="Lanie J.A."/>
            <person name="Ng W.-L."/>
            <person name="Kazmierczak K.M."/>
            <person name="Andrzejewski T.M."/>
            <person name="Davidsen T.M."/>
            <person name="Wayne K.J."/>
            <person name="Tettelin H."/>
            <person name="Glass J.I."/>
            <person name="Rusch D."/>
            <person name="Podicherti R."/>
            <person name="Tsui H.-C.T."/>
            <person name="Winkler M.E."/>
        </authorList>
    </citation>
    <scope>NUCLEOTIDE SEQUENCE</scope>
</reference>
<dbReference type="SUPFAM" id="SSF53383">
    <property type="entry name" value="PLP-dependent transferases"/>
    <property type="match status" value="1"/>
</dbReference>
<dbReference type="GO" id="GO:0030170">
    <property type="term" value="F:pyridoxal phosphate binding"/>
    <property type="evidence" value="ECO:0007669"/>
    <property type="project" value="TreeGrafter"/>
</dbReference>